<evidence type="ECO:0000256" key="3">
    <source>
        <dbReference type="ARBA" id="ARBA00022692"/>
    </source>
</evidence>
<dbReference type="InterPro" id="IPR012506">
    <property type="entry name" value="TMEM86B-like"/>
</dbReference>
<dbReference type="PANTHER" id="PTHR31885">
    <property type="entry name" value="GH04784P"/>
    <property type="match status" value="1"/>
</dbReference>
<proteinExistence type="inferred from homology"/>
<feature type="transmembrane region" description="Helical" evidence="6">
    <location>
        <begin position="31"/>
        <end position="47"/>
    </location>
</feature>
<feature type="transmembrane region" description="Helical" evidence="6">
    <location>
        <begin position="54"/>
        <end position="73"/>
    </location>
</feature>
<dbReference type="PANTHER" id="PTHR31885:SF6">
    <property type="entry name" value="GH04784P"/>
    <property type="match status" value="1"/>
</dbReference>
<evidence type="ECO:0000313" key="8">
    <source>
        <dbReference type="Proteomes" id="UP000231742"/>
    </source>
</evidence>
<protein>
    <submittedName>
        <fullName evidence="7">Putative membrane protein YhhN</fullName>
    </submittedName>
</protein>
<dbReference type="AlphaFoldDB" id="A0A2M9D1S4"/>
<evidence type="ECO:0000256" key="1">
    <source>
        <dbReference type="ARBA" id="ARBA00004141"/>
    </source>
</evidence>
<accession>A0A2M9D1S4</accession>
<evidence type="ECO:0000256" key="4">
    <source>
        <dbReference type="ARBA" id="ARBA00022989"/>
    </source>
</evidence>
<dbReference type="OrthoDB" id="4773026at2"/>
<feature type="transmembrane region" description="Helical" evidence="6">
    <location>
        <begin position="107"/>
        <end position="126"/>
    </location>
</feature>
<dbReference type="RefSeq" id="WP_147433376.1">
    <property type="nucleotide sequence ID" value="NZ_BMZU01000001.1"/>
</dbReference>
<comment type="caution">
    <text evidence="7">The sequence shown here is derived from an EMBL/GenBank/DDBJ whole genome shotgun (WGS) entry which is preliminary data.</text>
</comment>
<evidence type="ECO:0000256" key="2">
    <source>
        <dbReference type="ARBA" id="ARBA00007375"/>
    </source>
</evidence>
<evidence type="ECO:0000313" key="7">
    <source>
        <dbReference type="EMBL" id="PJJ78141.1"/>
    </source>
</evidence>
<feature type="transmembrane region" description="Helical" evidence="6">
    <location>
        <begin position="132"/>
        <end position="152"/>
    </location>
</feature>
<feature type="transmembrane region" description="Helical" evidence="6">
    <location>
        <begin position="79"/>
        <end position="100"/>
    </location>
</feature>
<evidence type="ECO:0000256" key="5">
    <source>
        <dbReference type="ARBA" id="ARBA00023136"/>
    </source>
</evidence>
<feature type="transmembrane region" description="Helical" evidence="6">
    <location>
        <begin position="157"/>
        <end position="177"/>
    </location>
</feature>
<dbReference type="GO" id="GO:0016787">
    <property type="term" value="F:hydrolase activity"/>
    <property type="evidence" value="ECO:0007669"/>
    <property type="project" value="TreeGrafter"/>
</dbReference>
<keyword evidence="4 6" id="KW-1133">Transmembrane helix</keyword>
<gene>
    <name evidence="7" type="ORF">CLV85_2596</name>
</gene>
<sequence>MLILRGFLAYFAVAVLHVASLAAGWDDMAVVTKFSLMPALMVGVVIVRRRPFSWPDYLLLAALTLSWLGDIFVSDAASSRFLVGLGSFFAAHALYLVLFLRVVKSRRVPMLALLLVVWWAGLLFLLRDDLGFFFVPLAVYGAVLAASTAAALATSRLIATGAVLFLASDSALAWALFAPSPVWWQSDVVIMTLYIAGQFLIATGFIRARNARGNTASVSE</sequence>
<dbReference type="GO" id="GO:0016020">
    <property type="term" value="C:membrane"/>
    <property type="evidence" value="ECO:0007669"/>
    <property type="project" value="UniProtKB-SubCell"/>
</dbReference>
<dbReference type="Proteomes" id="UP000231742">
    <property type="component" value="Unassembled WGS sequence"/>
</dbReference>
<organism evidence="7 8">
    <name type="scientific">Salinibacterium amurskyense</name>
    <dbReference type="NCBI Taxonomy" id="205941"/>
    <lineage>
        <taxon>Bacteria</taxon>
        <taxon>Bacillati</taxon>
        <taxon>Actinomycetota</taxon>
        <taxon>Actinomycetes</taxon>
        <taxon>Micrococcales</taxon>
        <taxon>Microbacteriaceae</taxon>
        <taxon>Salinibacterium</taxon>
    </lineage>
</organism>
<feature type="transmembrane region" description="Helical" evidence="6">
    <location>
        <begin position="7"/>
        <end position="25"/>
    </location>
</feature>
<comment type="subcellular location">
    <subcellularLocation>
        <location evidence="1">Membrane</location>
        <topology evidence="1">Multi-pass membrane protein</topology>
    </subcellularLocation>
</comment>
<keyword evidence="3 6" id="KW-0812">Transmembrane</keyword>
<feature type="transmembrane region" description="Helical" evidence="6">
    <location>
        <begin position="183"/>
        <end position="206"/>
    </location>
</feature>
<name>A0A2M9D1S4_9MICO</name>
<dbReference type="EMBL" id="PGFH01000003">
    <property type="protein sequence ID" value="PJJ78141.1"/>
    <property type="molecule type" value="Genomic_DNA"/>
</dbReference>
<evidence type="ECO:0000256" key="6">
    <source>
        <dbReference type="SAM" id="Phobius"/>
    </source>
</evidence>
<keyword evidence="5 6" id="KW-0472">Membrane</keyword>
<comment type="similarity">
    <text evidence="2">Belongs to the TMEM86 family.</text>
</comment>
<keyword evidence="8" id="KW-1185">Reference proteome</keyword>
<reference evidence="7 8" key="1">
    <citation type="submission" date="2017-11" db="EMBL/GenBank/DDBJ databases">
        <title>Genomic Encyclopedia of Archaeal and Bacterial Type Strains, Phase II (KMG-II): From Individual Species to Whole Genera.</title>
        <authorList>
            <person name="Goeker M."/>
        </authorList>
    </citation>
    <scope>NUCLEOTIDE SEQUENCE [LARGE SCALE GENOMIC DNA]</scope>
    <source>
        <strain evidence="7 8">DSM 16400</strain>
    </source>
</reference>
<dbReference type="Pfam" id="PF07947">
    <property type="entry name" value="YhhN"/>
    <property type="match status" value="1"/>
</dbReference>